<dbReference type="GO" id="GO:0072699">
    <property type="term" value="P:protein localization to cortical microtubule cytoskeleton"/>
    <property type="evidence" value="ECO:0007669"/>
    <property type="project" value="TreeGrafter"/>
</dbReference>
<dbReference type="GO" id="GO:0055028">
    <property type="term" value="C:cortical microtubule"/>
    <property type="evidence" value="ECO:0007669"/>
    <property type="project" value="TreeGrafter"/>
</dbReference>
<organism evidence="4 5">
    <name type="scientific">Liquidambar formosana</name>
    <name type="common">Formosan gum</name>
    <dbReference type="NCBI Taxonomy" id="63359"/>
    <lineage>
        <taxon>Eukaryota</taxon>
        <taxon>Viridiplantae</taxon>
        <taxon>Streptophyta</taxon>
        <taxon>Embryophyta</taxon>
        <taxon>Tracheophyta</taxon>
        <taxon>Spermatophyta</taxon>
        <taxon>Magnoliopsida</taxon>
        <taxon>eudicotyledons</taxon>
        <taxon>Gunneridae</taxon>
        <taxon>Pentapetalae</taxon>
        <taxon>Saxifragales</taxon>
        <taxon>Altingiaceae</taxon>
        <taxon>Liquidambar</taxon>
    </lineage>
</organism>
<evidence type="ECO:0000313" key="4">
    <source>
        <dbReference type="EMBL" id="KAK9279794.1"/>
    </source>
</evidence>
<accession>A0AAP0RKV9</accession>
<dbReference type="AlphaFoldDB" id="A0AAP0RKV9"/>
<feature type="compositionally biased region" description="Pro residues" evidence="3">
    <location>
        <begin position="168"/>
        <end position="179"/>
    </location>
</feature>
<sequence length="223" mass="25026">MHKWGKYQRPNLNLVSSCTASIETEQEKRMPKDDEDSEITFLEKELEASLEKNRSLEKENQELKQEVNRLKAQISSLKAYDSERKSMLWKKLQHSIDGNTDASQQKPTIVVKIPEQSLAGEKLCSMPDLPKSEARKERAGRVPKPPPRPSSATPPSIKEVIGNKVPSAPAPPPPPPRPSKLPAGSKSVRRVPEVMEFYRSLTRRDAHSDNRTNPSGVPACQIF</sequence>
<protein>
    <submittedName>
        <fullName evidence="4">Uncharacterized protein</fullName>
    </submittedName>
</protein>
<dbReference type="PANTHER" id="PTHR31342:SF48">
    <property type="entry name" value="CHUP1-LIKE PROTEIN"/>
    <property type="match status" value="1"/>
</dbReference>
<keyword evidence="1 2" id="KW-0175">Coiled coil</keyword>
<reference evidence="4 5" key="1">
    <citation type="journal article" date="2024" name="Plant J.">
        <title>Genome sequences and population genomics reveal climatic adaptation and genomic divergence between two closely related sweetgum species.</title>
        <authorList>
            <person name="Xu W.Q."/>
            <person name="Ren C.Q."/>
            <person name="Zhang X.Y."/>
            <person name="Comes H.P."/>
            <person name="Liu X.H."/>
            <person name="Li Y.G."/>
            <person name="Kettle C.J."/>
            <person name="Jalonen R."/>
            <person name="Gaisberger H."/>
            <person name="Ma Y.Z."/>
            <person name="Qiu Y.X."/>
        </authorList>
    </citation>
    <scope>NUCLEOTIDE SEQUENCE [LARGE SCALE GENOMIC DNA]</scope>
    <source>
        <strain evidence="4">Hangzhou</strain>
    </source>
</reference>
<feature type="region of interest" description="Disordered" evidence="3">
    <location>
        <begin position="121"/>
        <end position="223"/>
    </location>
</feature>
<comment type="caution">
    <text evidence="4">The sequence shown here is derived from an EMBL/GenBank/DDBJ whole genome shotgun (WGS) entry which is preliminary data.</text>
</comment>
<evidence type="ECO:0000256" key="2">
    <source>
        <dbReference type="SAM" id="Coils"/>
    </source>
</evidence>
<feature type="compositionally biased region" description="Basic and acidic residues" evidence="3">
    <location>
        <begin position="130"/>
        <end position="140"/>
    </location>
</feature>
<proteinExistence type="predicted"/>
<keyword evidence="5" id="KW-1185">Reference proteome</keyword>
<dbReference type="EMBL" id="JBBPBK010000008">
    <property type="protein sequence ID" value="KAK9279794.1"/>
    <property type="molecule type" value="Genomic_DNA"/>
</dbReference>
<dbReference type="PANTHER" id="PTHR31342">
    <property type="entry name" value="PROTEIN CHUP1, CHLOROPLASTIC"/>
    <property type="match status" value="1"/>
</dbReference>
<dbReference type="InterPro" id="IPR040265">
    <property type="entry name" value="CHUP1/IPGA1-like"/>
</dbReference>
<evidence type="ECO:0000313" key="5">
    <source>
        <dbReference type="Proteomes" id="UP001415857"/>
    </source>
</evidence>
<name>A0AAP0RKV9_LIQFO</name>
<dbReference type="Proteomes" id="UP001415857">
    <property type="component" value="Unassembled WGS sequence"/>
</dbReference>
<feature type="coiled-coil region" evidence="2">
    <location>
        <begin position="32"/>
        <end position="80"/>
    </location>
</feature>
<gene>
    <name evidence="4" type="ORF">L1049_013476</name>
</gene>
<evidence type="ECO:0000256" key="3">
    <source>
        <dbReference type="SAM" id="MobiDB-lite"/>
    </source>
</evidence>
<evidence type="ECO:0000256" key="1">
    <source>
        <dbReference type="ARBA" id="ARBA00023054"/>
    </source>
</evidence>